<dbReference type="Gene3D" id="3.40.50.10390">
    <property type="entry name" value="Gingipain r, domain 1"/>
    <property type="match status" value="1"/>
</dbReference>
<dbReference type="GO" id="GO:0006508">
    <property type="term" value="P:proteolysis"/>
    <property type="evidence" value="ECO:0007669"/>
    <property type="project" value="InterPro"/>
</dbReference>
<dbReference type="InterPro" id="IPR029031">
    <property type="entry name" value="Gingipain_N_sf"/>
</dbReference>
<dbReference type="InterPro" id="IPR001769">
    <property type="entry name" value="Gingipain"/>
</dbReference>
<evidence type="ECO:0000259" key="2">
    <source>
        <dbReference type="Pfam" id="PF01364"/>
    </source>
</evidence>
<dbReference type="InterPro" id="IPR029030">
    <property type="entry name" value="Caspase-like_dom_sf"/>
</dbReference>
<dbReference type="EMBL" id="DSMG01000084">
    <property type="protein sequence ID" value="HDX31460.1"/>
    <property type="molecule type" value="Genomic_DNA"/>
</dbReference>
<reference evidence="3" key="1">
    <citation type="journal article" date="2020" name="mSystems">
        <title>Genome- and Community-Level Interaction Insights into Carbon Utilization and Element Cycling Functions of Hydrothermarchaeota in Hydrothermal Sediment.</title>
        <authorList>
            <person name="Zhou Z."/>
            <person name="Liu Y."/>
            <person name="Xu W."/>
            <person name="Pan J."/>
            <person name="Luo Z.H."/>
            <person name="Li M."/>
        </authorList>
    </citation>
    <scope>NUCLEOTIDE SEQUENCE [LARGE SCALE GENOMIC DNA]</scope>
    <source>
        <strain evidence="3">SpSt-289</strain>
    </source>
</reference>
<evidence type="ECO:0000313" key="3">
    <source>
        <dbReference type="EMBL" id="HDX31460.1"/>
    </source>
</evidence>
<protein>
    <recommendedName>
        <fullName evidence="2">Gingipain domain-containing protein</fullName>
    </recommendedName>
</protein>
<dbReference type="AlphaFoldDB" id="A0A7C1FRE7"/>
<dbReference type="Pfam" id="PF01364">
    <property type="entry name" value="Peptidase_C25"/>
    <property type="match status" value="1"/>
</dbReference>
<name>A0A7C1FRE7_9CHLR</name>
<evidence type="ECO:0000256" key="1">
    <source>
        <dbReference type="ARBA" id="ARBA00022729"/>
    </source>
</evidence>
<organism evidence="3">
    <name type="scientific">Caldilinea aerophila</name>
    <dbReference type="NCBI Taxonomy" id="133453"/>
    <lineage>
        <taxon>Bacteria</taxon>
        <taxon>Bacillati</taxon>
        <taxon>Chloroflexota</taxon>
        <taxon>Caldilineae</taxon>
        <taxon>Caldilineales</taxon>
        <taxon>Caldilineaceae</taxon>
        <taxon>Caldilinea</taxon>
    </lineage>
</organism>
<dbReference type="GO" id="GO:0008234">
    <property type="term" value="F:cysteine-type peptidase activity"/>
    <property type="evidence" value="ECO:0007669"/>
    <property type="project" value="InterPro"/>
</dbReference>
<accession>A0A7C1FRE7</accession>
<keyword evidence="1" id="KW-0732">Signal</keyword>
<feature type="domain" description="Gingipain" evidence="2">
    <location>
        <begin position="575"/>
        <end position="995"/>
    </location>
</feature>
<dbReference type="SUPFAM" id="SSF52129">
    <property type="entry name" value="Caspase-like"/>
    <property type="match status" value="1"/>
</dbReference>
<sequence>MLKRIMLKGIMFSMETTMKIPSQLLLLILLFFVFVPPAAAQDATTAGLSVTVGNSIMAEHDGVRIVWTAPEGGAASAEEARRWLPVVRHRGYDLPIQTIPLALPSNAMPSVVIEQLTSVSLAGGIEPGAPVLPPALDWTPTTDAALIEEAALPTAPAFILREGTIKRQRFVVLAISPIYQEGSETRLATSLKVFVPGATPLPDNSLALSAASVERELAQLEEVVVPINQAALQSGYKLIVSQPGLQEVPFSALINGYDVNRLHLTHRGETVAVEVLADRFRFYAPTVGDRWNQTSVYWLTFDAAGERIADGENIAASAPPGQAYEYGIWRENKRYESLYPGVDDDHWFHGSLTVAGNATGSFPSFPLPVTAKLPDALGQSVYTATVTIAGSAPAGGCPTENGYKLQFAWLNGSNQTLDVQTREWNPWNKVGFLCRVSQQDWALSIATTAKPASLHLTLLPSGYPTYTTSLLLDNVEWMRPVALNFGGGGAEFWTPAGAWSFTLAGLPANRALYDVTNPLRPVKIPIDAGATASLYQAESPTARHYVLAQLDTSPQPAVVAHSPISFGNVEAADALYIGPAQWRSLVQPLLDLRAGQGYTPLFVDVQAIFDVYGYGYVSAPAIRNFLRHRTDWQNPDRTISVVLVGDGTYDPHNYENRTPAGAIHPIPPYMANVDLYINEVPCETCFAQLHGDDPVTGDDPDALNPKINTFVPDVWLGRLPARNESELRGIVEKIVAYERAGGLAGWGATQVFLADNFIVSINDQYQVRVDPAGDFAFFSDEVVALTGHGADPRRIYYDHSPNRVVTGTVAANGLINTVERSTVEPWRIPSITEAKQQAFNALNEGAGLVIYNGHGNWWNYAKLEERSGVGEAPIFSTAEAVMLQNRDKLFVNLAMTCMTSQFAKPANGGTLDELLIRNPNGGAIATWGPTGQSVAHGHDYLQKGFVRKLRHSPPGSQRMGELVEAGYQNLLTSPLTGALDSLKTFSIFGDPLTRLRITVGFDNGIFLPIVER</sequence>
<proteinExistence type="predicted"/>
<gene>
    <name evidence="3" type="ORF">ENQ20_08185</name>
</gene>
<comment type="caution">
    <text evidence="3">The sequence shown here is derived from an EMBL/GenBank/DDBJ whole genome shotgun (WGS) entry which is preliminary data.</text>
</comment>
<dbReference type="Gene3D" id="3.40.50.1460">
    <property type="match status" value="1"/>
</dbReference>